<evidence type="ECO:0000313" key="2">
    <source>
        <dbReference type="EMBL" id="OAD66849.1"/>
    </source>
</evidence>
<dbReference type="OrthoDB" id="2366767at2759"/>
<dbReference type="Proteomes" id="UP000077315">
    <property type="component" value="Unassembled WGS sequence"/>
</dbReference>
<feature type="compositionally biased region" description="Polar residues" evidence="1">
    <location>
        <begin position="80"/>
        <end position="105"/>
    </location>
</feature>
<gene>
    <name evidence="2" type="ORF">PHYBLDRAFT_152113</name>
</gene>
<evidence type="ECO:0000313" key="3">
    <source>
        <dbReference type="Proteomes" id="UP000077315"/>
    </source>
</evidence>
<dbReference type="EMBL" id="KV441000">
    <property type="protein sequence ID" value="OAD66849.1"/>
    <property type="molecule type" value="Genomic_DNA"/>
</dbReference>
<proteinExistence type="predicted"/>
<keyword evidence="3" id="KW-1185">Reference proteome</keyword>
<feature type="compositionally biased region" description="Low complexity" evidence="1">
    <location>
        <begin position="63"/>
        <end position="79"/>
    </location>
</feature>
<dbReference type="InParanoid" id="A0A167JX67"/>
<dbReference type="GeneID" id="28993748"/>
<accession>A0A167JX67</accession>
<sequence>MTHKRQLSTDDMIKKKPRSTKSVRFIDQPVIYYTYSASDYNRAAESHVLYKLNPRLLPQLSVDIPTYTPTNPTDPNDPNHQSPSPDSLASPETPSDSTSLPTNCQLLPLPSSIPMPHKISKKDRPRLSINTTMCAGPLFFTRLSTHPSKRSIWASNTPDDEDDSSYLVPISATVL</sequence>
<protein>
    <submittedName>
        <fullName evidence="2">Uncharacterized protein</fullName>
    </submittedName>
</protein>
<dbReference type="VEuPathDB" id="FungiDB:PHYBLDRAFT_152113"/>
<evidence type="ECO:0000256" key="1">
    <source>
        <dbReference type="SAM" id="MobiDB-lite"/>
    </source>
</evidence>
<feature type="region of interest" description="Disordered" evidence="1">
    <location>
        <begin position="1"/>
        <end position="20"/>
    </location>
</feature>
<dbReference type="AlphaFoldDB" id="A0A167JX67"/>
<feature type="region of interest" description="Disordered" evidence="1">
    <location>
        <begin position="63"/>
        <end position="123"/>
    </location>
</feature>
<dbReference type="RefSeq" id="XP_018284889.1">
    <property type="nucleotide sequence ID" value="XM_018432842.1"/>
</dbReference>
<organism evidence="2 3">
    <name type="scientific">Phycomyces blakesleeanus (strain ATCC 8743b / DSM 1359 / FGSC 10004 / NBRC 33097 / NRRL 1555)</name>
    <dbReference type="NCBI Taxonomy" id="763407"/>
    <lineage>
        <taxon>Eukaryota</taxon>
        <taxon>Fungi</taxon>
        <taxon>Fungi incertae sedis</taxon>
        <taxon>Mucoromycota</taxon>
        <taxon>Mucoromycotina</taxon>
        <taxon>Mucoromycetes</taxon>
        <taxon>Mucorales</taxon>
        <taxon>Phycomycetaceae</taxon>
        <taxon>Phycomyces</taxon>
    </lineage>
</organism>
<reference evidence="3" key="1">
    <citation type="submission" date="2015-06" db="EMBL/GenBank/DDBJ databases">
        <title>Expansion of signal transduction pathways in fungi by whole-genome duplication.</title>
        <authorList>
            <consortium name="DOE Joint Genome Institute"/>
            <person name="Corrochano L.M."/>
            <person name="Kuo A."/>
            <person name="Marcet-Houben M."/>
            <person name="Polaino S."/>
            <person name="Salamov A."/>
            <person name="Villalobos J.M."/>
            <person name="Alvarez M.I."/>
            <person name="Avalos J."/>
            <person name="Benito E.P."/>
            <person name="Benoit I."/>
            <person name="Burger G."/>
            <person name="Camino L.P."/>
            <person name="Canovas D."/>
            <person name="Cerda-Olmedo E."/>
            <person name="Cheng J.-F."/>
            <person name="Dominguez A."/>
            <person name="Elias M."/>
            <person name="Eslava A.P."/>
            <person name="Glaser F."/>
            <person name="Grimwood J."/>
            <person name="Gutierrez G."/>
            <person name="Heitman J."/>
            <person name="Henrissat B."/>
            <person name="Iturriaga E.A."/>
            <person name="Lang B.F."/>
            <person name="Lavin J.L."/>
            <person name="Lee S."/>
            <person name="Li W."/>
            <person name="Lindquist E."/>
            <person name="Lopez-Garcia S."/>
            <person name="Luque E.M."/>
            <person name="Marcos A.T."/>
            <person name="Martin J."/>
            <person name="McCluskey K."/>
            <person name="Medina H.R."/>
            <person name="Miralles-Duran A."/>
            <person name="Miyazaki A."/>
            <person name="Munoz-Torres E."/>
            <person name="Oguiza J.A."/>
            <person name="Ohm R."/>
            <person name="Olmedo M."/>
            <person name="Orejas M."/>
            <person name="Ortiz-Castellanos L."/>
            <person name="Pisabarro A.G."/>
            <person name="Rodriguez-Romero J."/>
            <person name="Ruiz-Herrera J."/>
            <person name="Ruiz-Vazquez R."/>
            <person name="Sanz C."/>
            <person name="Schackwitz W."/>
            <person name="Schmutz J."/>
            <person name="Shahriari M."/>
            <person name="Shelest E."/>
            <person name="Silva-Franco F."/>
            <person name="Soanes D."/>
            <person name="Syed K."/>
            <person name="Tagua V.G."/>
            <person name="Talbot N.J."/>
            <person name="Thon M."/>
            <person name="De vries R.P."/>
            <person name="Wiebenga A."/>
            <person name="Yadav J.S."/>
            <person name="Braun E.L."/>
            <person name="Baker S."/>
            <person name="Garre V."/>
            <person name="Horwitz B."/>
            <person name="Torres-Martinez S."/>
            <person name="Idnurm A."/>
            <person name="Herrera-Estrella A."/>
            <person name="Gabaldon T."/>
            <person name="Grigoriev I.V."/>
        </authorList>
    </citation>
    <scope>NUCLEOTIDE SEQUENCE [LARGE SCALE GENOMIC DNA]</scope>
    <source>
        <strain evidence="3">NRRL 1555(-)</strain>
    </source>
</reference>
<name>A0A167JX67_PHYB8</name>